<keyword evidence="3" id="KW-1185">Reference proteome</keyword>
<name>A0A4U5NYY7_STECR</name>
<keyword evidence="1" id="KW-0812">Transmembrane</keyword>
<organism evidence="2 3">
    <name type="scientific">Steinernema carpocapsae</name>
    <name type="common">Entomopathogenic nematode</name>
    <dbReference type="NCBI Taxonomy" id="34508"/>
    <lineage>
        <taxon>Eukaryota</taxon>
        <taxon>Metazoa</taxon>
        <taxon>Ecdysozoa</taxon>
        <taxon>Nematoda</taxon>
        <taxon>Chromadorea</taxon>
        <taxon>Rhabditida</taxon>
        <taxon>Tylenchina</taxon>
        <taxon>Panagrolaimomorpha</taxon>
        <taxon>Strongyloidoidea</taxon>
        <taxon>Steinernematidae</taxon>
        <taxon>Steinernema</taxon>
    </lineage>
</organism>
<dbReference type="Proteomes" id="UP000298663">
    <property type="component" value="Unassembled WGS sequence"/>
</dbReference>
<reference evidence="2 3" key="2">
    <citation type="journal article" date="2019" name="G3 (Bethesda)">
        <title>Hybrid Assembly of the Genome of the Entomopathogenic Nematode Steinernema carpocapsae Identifies the X-Chromosome.</title>
        <authorList>
            <person name="Serra L."/>
            <person name="Macchietto M."/>
            <person name="Macias-Munoz A."/>
            <person name="McGill C.J."/>
            <person name="Rodriguez I.M."/>
            <person name="Rodriguez B."/>
            <person name="Murad R."/>
            <person name="Mortazavi A."/>
        </authorList>
    </citation>
    <scope>NUCLEOTIDE SEQUENCE [LARGE SCALE GENOMIC DNA]</scope>
    <source>
        <strain evidence="2 3">ALL</strain>
    </source>
</reference>
<evidence type="ECO:0000256" key="1">
    <source>
        <dbReference type="SAM" id="Phobius"/>
    </source>
</evidence>
<feature type="transmembrane region" description="Helical" evidence="1">
    <location>
        <begin position="40"/>
        <end position="65"/>
    </location>
</feature>
<protein>
    <submittedName>
        <fullName evidence="2">Uncharacterized protein</fullName>
    </submittedName>
</protein>
<dbReference type="EMBL" id="AZBU02000003">
    <property type="protein sequence ID" value="TKR88869.1"/>
    <property type="molecule type" value="Genomic_DNA"/>
</dbReference>
<keyword evidence="1" id="KW-1133">Transmembrane helix</keyword>
<evidence type="ECO:0000313" key="3">
    <source>
        <dbReference type="Proteomes" id="UP000298663"/>
    </source>
</evidence>
<dbReference type="AlphaFoldDB" id="A0A4U5NYY7"/>
<proteinExistence type="predicted"/>
<sequence length="70" mass="7976">MLINFLKIGRSVELLSSKSRLVFKKMECGINLFNWDWQPLAIFFGESVALVAVNALEAVIVFLYVNLKIN</sequence>
<evidence type="ECO:0000313" key="2">
    <source>
        <dbReference type="EMBL" id="TKR88869.1"/>
    </source>
</evidence>
<comment type="caution">
    <text evidence="2">The sequence shown here is derived from an EMBL/GenBank/DDBJ whole genome shotgun (WGS) entry which is preliminary data.</text>
</comment>
<gene>
    <name evidence="2" type="ORF">L596_013044</name>
</gene>
<reference evidence="2 3" key="1">
    <citation type="journal article" date="2015" name="Genome Biol.">
        <title>Comparative genomics of Steinernema reveals deeply conserved gene regulatory networks.</title>
        <authorList>
            <person name="Dillman A.R."/>
            <person name="Macchietto M."/>
            <person name="Porter C.F."/>
            <person name="Rogers A."/>
            <person name="Williams B."/>
            <person name="Antoshechkin I."/>
            <person name="Lee M.M."/>
            <person name="Goodwin Z."/>
            <person name="Lu X."/>
            <person name="Lewis E.E."/>
            <person name="Goodrich-Blair H."/>
            <person name="Stock S.P."/>
            <person name="Adams B.J."/>
            <person name="Sternberg P.W."/>
            <person name="Mortazavi A."/>
        </authorList>
    </citation>
    <scope>NUCLEOTIDE SEQUENCE [LARGE SCALE GENOMIC DNA]</scope>
    <source>
        <strain evidence="2 3">ALL</strain>
    </source>
</reference>
<accession>A0A4U5NYY7</accession>
<keyword evidence="1" id="KW-0472">Membrane</keyword>